<protein>
    <recommendedName>
        <fullName evidence="4">CsbD family protein</fullName>
    </recommendedName>
</protein>
<sequence length="47" mass="5439">MGPSKNRRDDALEERRQERGRLAKAKEEADRRAAEAERRAAEQEDGE</sequence>
<feature type="region of interest" description="Disordered" evidence="1">
    <location>
        <begin position="1"/>
        <end position="47"/>
    </location>
</feature>
<evidence type="ECO:0000313" key="3">
    <source>
        <dbReference type="Proteomes" id="UP000805614"/>
    </source>
</evidence>
<reference evidence="2 3" key="1">
    <citation type="submission" date="2020-06" db="EMBL/GenBank/DDBJ databases">
        <title>Actinomadura xiongansis sp. nov., isolated from soil of Baiyangdian.</title>
        <authorList>
            <person name="Zhang X."/>
        </authorList>
    </citation>
    <scope>NUCLEOTIDE SEQUENCE [LARGE SCALE GENOMIC DNA]</scope>
    <source>
        <strain evidence="2 3">HBUM206468</strain>
    </source>
</reference>
<evidence type="ECO:0000256" key="1">
    <source>
        <dbReference type="SAM" id="MobiDB-lite"/>
    </source>
</evidence>
<organism evidence="2 3">
    <name type="scientific">Actinomadura alba</name>
    <dbReference type="NCBI Taxonomy" id="406431"/>
    <lineage>
        <taxon>Bacteria</taxon>
        <taxon>Bacillati</taxon>
        <taxon>Actinomycetota</taxon>
        <taxon>Actinomycetes</taxon>
        <taxon>Streptosporangiales</taxon>
        <taxon>Thermomonosporaceae</taxon>
        <taxon>Actinomadura</taxon>
    </lineage>
</organism>
<dbReference type="Proteomes" id="UP000805614">
    <property type="component" value="Unassembled WGS sequence"/>
</dbReference>
<evidence type="ECO:0008006" key="4">
    <source>
        <dbReference type="Google" id="ProtNLM"/>
    </source>
</evidence>
<comment type="caution">
    <text evidence="2">The sequence shown here is derived from an EMBL/GenBank/DDBJ whole genome shotgun (WGS) entry which is preliminary data.</text>
</comment>
<dbReference type="EMBL" id="JABVEC010000001">
    <property type="protein sequence ID" value="MBC6464301.1"/>
    <property type="molecule type" value="Genomic_DNA"/>
</dbReference>
<name>A0ABR7LHL1_9ACTN</name>
<accession>A0ABR7LHL1</accession>
<keyword evidence="3" id="KW-1185">Reference proteome</keyword>
<proteinExistence type="predicted"/>
<dbReference type="RefSeq" id="WP_187241233.1">
    <property type="nucleotide sequence ID" value="NZ_BAAAOK010000011.1"/>
</dbReference>
<gene>
    <name evidence="2" type="ORF">HKK74_02120</name>
</gene>
<evidence type="ECO:0000313" key="2">
    <source>
        <dbReference type="EMBL" id="MBC6464301.1"/>
    </source>
</evidence>